<sequence>MSFASCQTRPKRVRGERQRLQDARWRQSKKQERQQLKETAQQLETQLEQLQQSQNPVHFDIGKMSPLLAGKTATSPQHKKRKSYFPCTAVGNGWQAKAESMKQQRVEAELLNMTLRRALVKEQKVAKSLKAIMNKRPYIPRSIMYEMRRASCSQTETRTQTFQCSQCCNPTTLHINPTVVRREIEATLQRMHTQANAVLSASGADNSLSFNFKIHLDPGAGPTTEVTTTTPMNCGLDHAVKLLGPNCCVQKPVDLLGARCVPPRRRGNDAHVQQFTVELGAPYQTLLLDGFGSTRKSDDGNQRLILWAAISFDRCGALCFRECTWLAVRRSPSDPVNESVIRSHYSVAAEKAAGCTVIDGESIDSVRDRALCVLGKQIKERYLAMQRGVLLQTGRGDLVSFVGA</sequence>
<accession>A0A080ZV81</accession>
<gene>
    <name evidence="2" type="ORF">F444_12987</name>
</gene>
<comment type="caution">
    <text evidence="2">The sequence shown here is derived from an EMBL/GenBank/DDBJ whole genome shotgun (WGS) entry which is preliminary data.</text>
</comment>
<feature type="region of interest" description="Disordered" evidence="1">
    <location>
        <begin position="1"/>
        <end position="35"/>
    </location>
</feature>
<reference evidence="2 3" key="1">
    <citation type="submission" date="2013-11" db="EMBL/GenBank/DDBJ databases">
        <title>The Genome Sequence of Phytophthora parasitica P1976.</title>
        <authorList>
            <consortium name="The Broad Institute Genomics Platform"/>
            <person name="Russ C."/>
            <person name="Tyler B."/>
            <person name="Panabieres F."/>
            <person name="Shan W."/>
            <person name="Tripathy S."/>
            <person name="Grunwald N."/>
            <person name="Machado M."/>
            <person name="Johnson C.S."/>
            <person name="Walker B."/>
            <person name="Young S."/>
            <person name="Zeng Q."/>
            <person name="Gargeya S."/>
            <person name="Fitzgerald M."/>
            <person name="Haas B."/>
            <person name="Abouelleil A."/>
            <person name="Allen A.W."/>
            <person name="Alvarado L."/>
            <person name="Arachchi H.M."/>
            <person name="Berlin A.M."/>
            <person name="Chapman S.B."/>
            <person name="Gainer-Dewar J."/>
            <person name="Goldberg J."/>
            <person name="Griggs A."/>
            <person name="Gujja S."/>
            <person name="Hansen M."/>
            <person name="Howarth C."/>
            <person name="Imamovic A."/>
            <person name="Ireland A."/>
            <person name="Larimer J."/>
            <person name="McCowan C."/>
            <person name="Murphy C."/>
            <person name="Pearson M."/>
            <person name="Poon T.W."/>
            <person name="Priest M."/>
            <person name="Roberts A."/>
            <person name="Saif S."/>
            <person name="Shea T."/>
            <person name="Sisk P."/>
            <person name="Sykes S."/>
            <person name="Wortman J."/>
            <person name="Nusbaum C."/>
            <person name="Birren B."/>
        </authorList>
    </citation>
    <scope>NUCLEOTIDE SEQUENCE [LARGE SCALE GENOMIC DNA]</scope>
    <source>
        <strain evidence="2 3">P1976</strain>
    </source>
</reference>
<evidence type="ECO:0000313" key="2">
    <source>
        <dbReference type="EMBL" id="ETO70542.1"/>
    </source>
</evidence>
<feature type="compositionally biased region" description="Basic and acidic residues" evidence="1">
    <location>
        <begin position="13"/>
        <end position="35"/>
    </location>
</feature>
<dbReference type="OrthoDB" id="107685at2759"/>
<organism evidence="2 3">
    <name type="scientific">Phytophthora nicotianae P1976</name>
    <dbReference type="NCBI Taxonomy" id="1317066"/>
    <lineage>
        <taxon>Eukaryota</taxon>
        <taxon>Sar</taxon>
        <taxon>Stramenopiles</taxon>
        <taxon>Oomycota</taxon>
        <taxon>Peronosporomycetes</taxon>
        <taxon>Peronosporales</taxon>
        <taxon>Peronosporaceae</taxon>
        <taxon>Phytophthora</taxon>
    </lineage>
</organism>
<protein>
    <submittedName>
        <fullName evidence="2">Uncharacterized protein</fullName>
    </submittedName>
</protein>
<dbReference type="AlphaFoldDB" id="A0A080ZV81"/>
<dbReference type="Proteomes" id="UP000028582">
    <property type="component" value="Unassembled WGS sequence"/>
</dbReference>
<evidence type="ECO:0000313" key="3">
    <source>
        <dbReference type="Proteomes" id="UP000028582"/>
    </source>
</evidence>
<name>A0A080ZV81_PHYNI</name>
<dbReference type="EMBL" id="ANJA01002314">
    <property type="protein sequence ID" value="ETO70542.1"/>
    <property type="molecule type" value="Genomic_DNA"/>
</dbReference>
<evidence type="ECO:0000256" key="1">
    <source>
        <dbReference type="SAM" id="MobiDB-lite"/>
    </source>
</evidence>
<proteinExistence type="predicted"/>